<evidence type="ECO:0000313" key="1">
    <source>
        <dbReference type="EMBL" id="CEP77863.1"/>
    </source>
</evidence>
<dbReference type="STRING" id="1006576.DTL3_0543"/>
<gene>
    <name evidence="1" type="ORF">DTL3_0543</name>
</gene>
<dbReference type="HOGENOM" id="CLU_1738819_0_0_0"/>
<name>A0A0C7NWX6_DEFTU</name>
<organism evidence="1 2">
    <name type="scientific">Defluviitoga tunisiensis</name>
    <dbReference type="NCBI Taxonomy" id="1006576"/>
    <lineage>
        <taxon>Bacteria</taxon>
        <taxon>Thermotogati</taxon>
        <taxon>Thermotogota</taxon>
        <taxon>Thermotogae</taxon>
        <taxon>Petrotogales</taxon>
        <taxon>Petrotogaceae</taxon>
        <taxon>Defluviitoga</taxon>
    </lineage>
</organism>
<evidence type="ECO:0000313" key="2">
    <source>
        <dbReference type="Proteomes" id="UP000032809"/>
    </source>
</evidence>
<sequence>MGNLKIHVDEEFINKLIDKTIEEKAQIQGLKNLNVQLREDGIKFQMELELLGKTTTLESLIKILEKPEDLEHGKLRLLLSGNEGVRKILEGVFFIISEYSEAFSAKDFEILIDFSKMRINPIIDSILKSIKITELILKEGRFELSLELMK</sequence>
<proteinExistence type="predicted"/>
<dbReference type="KEGG" id="dtn:DTL3_0543"/>
<dbReference type="OrthoDB" id="48316at2"/>
<reference evidence="2" key="1">
    <citation type="submission" date="2014-11" db="EMBL/GenBank/DDBJ databases">
        <authorList>
            <person name="Wibberg D."/>
        </authorList>
    </citation>
    <scope>NUCLEOTIDE SEQUENCE [LARGE SCALE GENOMIC DNA]</scope>
    <source>
        <strain evidence="2">L3</strain>
    </source>
</reference>
<dbReference type="RefSeq" id="WP_045087415.1">
    <property type="nucleotide sequence ID" value="NZ_LN824141.1"/>
</dbReference>
<keyword evidence="2" id="KW-1185">Reference proteome</keyword>
<protein>
    <submittedName>
        <fullName evidence="1">Uncharacterized protein</fullName>
    </submittedName>
</protein>
<dbReference type="Proteomes" id="UP000032809">
    <property type="component" value="Chromosome I"/>
</dbReference>
<accession>A0A0C7NWX6</accession>
<dbReference type="EMBL" id="LN824141">
    <property type="protein sequence ID" value="CEP77863.1"/>
    <property type="molecule type" value="Genomic_DNA"/>
</dbReference>
<dbReference type="AlphaFoldDB" id="A0A0C7NWX6"/>